<name>A0ABW2FIK0_9BACL</name>
<reference evidence="2" key="1">
    <citation type="journal article" date="2019" name="Int. J. Syst. Evol. Microbiol.">
        <title>The Global Catalogue of Microorganisms (GCM) 10K type strain sequencing project: providing services to taxonomists for standard genome sequencing and annotation.</title>
        <authorList>
            <consortium name="The Broad Institute Genomics Platform"/>
            <consortium name="The Broad Institute Genome Sequencing Center for Infectious Disease"/>
            <person name="Wu L."/>
            <person name="Ma J."/>
        </authorList>
    </citation>
    <scope>NUCLEOTIDE SEQUENCE [LARGE SCALE GENOMIC DNA]</scope>
    <source>
        <strain evidence="2">KCTC 12907</strain>
    </source>
</reference>
<keyword evidence="2" id="KW-1185">Reference proteome</keyword>
<comment type="caution">
    <text evidence="1">The sequence shown here is derived from an EMBL/GenBank/DDBJ whole genome shotgun (WGS) entry which is preliminary data.</text>
</comment>
<protein>
    <submittedName>
        <fullName evidence="1">HEAT repeat domain-containing protein</fullName>
    </submittedName>
</protein>
<organism evidence="1 2">
    <name type="scientific">Cohnella cellulosilytica</name>
    <dbReference type="NCBI Taxonomy" id="986710"/>
    <lineage>
        <taxon>Bacteria</taxon>
        <taxon>Bacillati</taxon>
        <taxon>Bacillota</taxon>
        <taxon>Bacilli</taxon>
        <taxon>Bacillales</taxon>
        <taxon>Paenibacillaceae</taxon>
        <taxon>Cohnella</taxon>
    </lineage>
</organism>
<evidence type="ECO:0000313" key="2">
    <source>
        <dbReference type="Proteomes" id="UP001596378"/>
    </source>
</evidence>
<dbReference type="Proteomes" id="UP001596378">
    <property type="component" value="Unassembled WGS sequence"/>
</dbReference>
<dbReference type="Gene3D" id="1.25.10.10">
    <property type="entry name" value="Leucine-rich Repeat Variant"/>
    <property type="match status" value="1"/>
</dbReference>
<dbReference type="InterPro" id="IPR016024">
    <property type="entry name" value="ARM-type_fold"/>
</dbReference>
<gene>
    <name evidence="1" type="ORF">ACFQMJ_26670</name>
</gene>
<sequence>MSIETLHELDRETRRLFIAGSKLARGDLRLTKLLPAVKKLGEASPVFARVAQAVELTLEAGQDEADIRLLDLSALLQSILLTQGRTDVPGETAALEGADTFDYAMQPYRKLKPVIEALTVKGQGRMEVIRQACEEGSVHDYRLVLPAVAALDDSYAEIPEVVEEKIMPGFGQAALPALLAAFRPEGGKGDSRRLRLIHGLQGEAAKPLLLRTAEEGSPEVRATAVELLGSYADQESFLLAQAGEKRKEIRRAALLALANIGTPAASERIYKALVSKDRELAVEPLRISADADLIRRAIAYARTVSGELAEEEPKKEEAWAPVQAVLDALGDRRFPEATELLKELFSSPLFVAHAPYWLQRTAGERLKADDGQDARSFAVALADNNRGRYLEISLYAAMRSLPPAEVYDRFSKYKLTGKRKALAESLQMLLPTIADRLMREEPEEPIPALDPRWLALFVEQDEPEVVTRLADEFDKRTEKYLLEKCEAKPDFTEDVIIHALLALFNIGSKQAPDTLMHVLEAGKRRTIYYLYPQQRLLLGLLPGSYADKLEQHAEKLHYPSVREQVQEIVQELRGKPEEVSGGGKGIIEWIKQRMS</sequence>
<dbReference type="SUPFAM" id="SSF48371">
    <property type="entry name" value="ARM repeat"/>
    <property type="match status" value="1"/>
</dbReference>
<dbReference type="InterPro" id="IPR011989">
    <property type="entry name" value="ARM-like"/>
</dbReference>
<evidence type="ECO:0000313" key="1">
    <source>
        <dbReference type="EMBL" id="MFC7152132.1"/>
    </source>
</evidence>
<dbReference type="RefSeq" id="WP_378048469.1">
    <property type="nucleotide sequence ID" value="NZ_JBHMDN010000017.1"/>
</dbReference>
<dbReference type="EMBL" id="JBHTAI010000020">
    <property type="protein sequence ID" value="MFC7152132.1"/>
    <property type="molecule type" value="Genomic_DNA"/>
</dbReference>
<dbReference type="Pfam" id="PF13646">
    <property type="entry name" value="HEAT_2"/>
    <property type="match status" value="1"/>
</dbReference>
<accession>A0ABW2FIK0</accession>
<proteinExistence type="predicted"/>